<dbReference type="Gene3D" id="3.40.630.30">
    <property type="match status" value="1"/>
</dbReference>
<organism evidence="2 3">
    <name type="scientific">Nocardioides ginsengisegetis</name>
    <dbReference type="NCBI Taxonomy" id="661491"/>
    <lineage>
        <taxon>Bacteria</taxon>
        <taxon>Bacillati</taxon>
        <taxon>Actinomycetota</taxon>
        <taxon>Actinomycetes</taxon>
        <taxon>Propionibacteriales</taxon>
        <taxon>Nocardioidaceae</taxon>
        <taxon>Nocardioides</taxon>
    </lineage>
</organism>
<dbReference type="SUPFAM" id="SSF55729">
    <property type="entry name" value="Acyl-CoA N-acyltransferases (Nat)"/>
    <property type="match status" value="1"/>
</dbReference>
<dbReference type="InterPro" id="IPR016181">
    <property type="entry name" value="Acyl_CoA_acyltransferase"/>
</dbReference>
<dbReference type="InterPro" id="IPR000182">
    <property type="entry name" value="GNAT_dom"/>
</dbReference>
<gene>
    <name evidence="2" type="ORF">FB382_002447</name>
</gene>
<evidence type="ECO:0000313" key="2">
    <source>
        <dbReference type="EMBL" id="MBA8804156.1"/>
    </source>
</evidence>
<evidence type="ECO:0000259" key="1">
    <source>
        <dbReference type="PROSITE" id="PS51186"/>
    </source>
</evidence>
<name>A0A7W3J0P1_9ACTN</name>
<accession>A0A7W3J0P1</accession>
<proteinExistence type="predicted"/>
<dbReference type="Proteomes" id="UP000580910">
    <property type="component" value="Unassembled WGS sequence"/>
</dbReference>
<dbReference type="EMBL" id="JACGXA010000001">
    <property type="protein sequence ID" value="MBA8804156.1"/>
    <property type="molecule type" value="Genomic_DNA"/>
</dbReference>
<protein>
    <submittedName>
        <fullName evidence="2">GNAT superfamily N-acetyltransferase</fullName>
    </submittedName>
</protein>
<dbReference type="GO" id="GO:0016747">
    <property type="term" value="F:acyltransferase activity, transferring groups other than amino-acyl groups"/>
    <property type="evidence" value="ECO:0007669"/>
    <property type="project" value="InterPro"/>
</dbReference>
<reference evidence="2 3" key="1">
    <citation type="submission" date="2020-07" db="EMBL/GenBank/DDBJ databases">
        <title>Sequencing the genomes of 1000 actinobacteria strains.</title>
        <authorList>
            <person name="Klenk H.-P."/>
        </authorList>
    </citation>
    <scope>NUCLEOTIDE SEQUENCE [LARGE SCALE GENOMIC DNA]</scope>
    <source>
        <strain evidence="2 3">DSM 21349</strain>
    </source>
</reference>
<dbReference type="PROSITE" id="PS51186">
    <property type="entry name" value="GNAT"/>
    <property type="match status" value="1"/>
</dbReference>
<comment type="caution">
    <text evidence="2">The sequence shown here is derived from an EMBL/GenBank/DDBJ whole genome shotgun (WGS) entry which is preliminary data.</text>
</comment>
<keyword evidence="3" id="KW-1185">Reference proteome</keyword>
<dbReference type="RefSeq" id="WP_182539499.1">
    <property type="nucleotide sequence ID" value="NZ_JACGXA010000001.1"/>
</dbReference>
<feature type="domain" description="N-acetyltransferase" evidence="1">
    <location>
        <begin position="98"/>
        <end position="237"/>
    </location>
</feature>
<sequence>MERETEDFVDSWWADVFGIAGDEVWKALTVQPHAQLGDYAGFFVAWRADGVHVSTPTGIDAGLPSRIASASLDVLQSAAFWQSLADDLGGRLIGPATHHYLDLDPGSDPDVRIGEPSAALPLREHVTPEEWEESGLGADDVTVTFTLGPPDQPVAAAALSTWPDAARDVCVLVHPDHRGQGLVDRVARTATSYAIARHDVARWTARSENHASMQAARRLGFQAWCTQLAIRLPDPQD</sequence>
<dbReference type="AlphaFoldDB" id="A0A7W3J0P1"/>
<keyword evidence="2" id="KW-0808">Transferase</keyword>
<evidence type="ECO:0000313" key="3">
    <source>
        <dbReference type="Proteomes" id="UP000580910"/>
    </source>
</evidence>
<dbReference type="Pfam" id="PF00583">
    <property type="entry name" value="Acetyltransf_1"/>
    <property type="match status" value="1"/>
</dbReference>